<name>A0A918HFV9_9ACTN</name>
<reference evidence="2" key="1">
    <citation type="journal article" date="2014" name="Int. J. Syst. Evol. Microbiol.">
        <title>Complete genome sequence of Corynebacterium casei LMG S-19264T (=DSM 44701T), isolated from a smear-ripened cheese.</title>
        <authorList>
            <consortium name="US DOE Joint Genome Institute (JGI-PGF)"/>
            <person name="Walter F."/>
            <person name="Albersmeier A."/>
            <person name="Kalinowski J."/>
            <person name="Ruckert C."/>
        </authorList>
    </citation>
    <scope>NUCLEOTIDE SEQUENCE</scope>
    <source>
        <strain evidence="2">JCM 4125</strain>
    </source>
</reference>
<sequence>MSGPDSRLVQTAVIGTPGSARAIILPTEADDLTRWRRRHPTYAYYCGTQLGGCGHELSDRLYRDKVCHFAHRPHTSCHRTATGAASADHLFIRDDLAAWAGRHRLKGRVTAHDLGSGPGDVVDFRVRESRQHVRFQFSRLPHTDWRRTRDRLTRESSTLDWVFGPGTAHPDTVEELYDEHGHVLRFRFETLGAVRRIRLRAEDPRRSTDWVPLEACAMTPEGLVVPGAERRPRRRGPVPAVPLTATPARRSPEEQVRAVREALADAARLRTRPTWEALARAAGGDLAELSVPSRVRLLVAVERAAGTEGAPLLSALLRTGEGDPPPYVADVVAVLGCGTPATAGVLKRWCQREADRAFAVHGVPSRTAPPRLPLTDDGQIAAPGAEPPRHRTIVHVKGGAVRRPARRQDAEIRHALVAARQVQDRQRAAYLLKEAERGLPRLPEPQRGRLAEEMRLTGRWLSGLPAPSKPRKRKRAKTAGQGQTGATPKATPRATPKAKSKGSSLSGARPLPGFENPAAGGRPTKTSRKSKKSPKPPTPSKGTLR</sequence>
<reference evidence="2" key="2">
    <citation type="submission" date="2020-09" db="EMBL/GenBank/DDBJ databases">
        <authorList>
            <person name="Sun Q."/>
            <person name="Ohkuma M."/>
        </authorList>
    </citation>
    <scope>NUCLEOTIDE SEQUENCE</scope>
    <source>
        <strain evidence="2">JCM 4125</strain>
    </source>
</reference>
<organism evidence="2 3">
    <name type="scientific">Streptomyces phaeofaciens</name>
    <dbReference type="NCBI Taxonomy" id="68254"/>
    <lineage>
        <taxon>Bacteria</taxon>
        <taxon>Bacillati</taxon>
        <taxon>Actinomycetota</taxon>
        <taxon>Actinomycetes</taxon>
        <taxon>Kitasatosporales</taxon>
        <taxon>Streptomycetaceae</taxon>
        <taxon>Streptomyces</taxon>
    </lineage>
</organism>
<proteinExistence type="predicted"/>
<dbReference type="Proteomes" id="UP000646776">
    <property type="component" value="Unassembled WGS sequence"/>
</dbReference>
<comment type="caution">
    <text evidence="2">The sequence shown here is derived from an EMBL/GenBank/DDBJ whole genome shotgun (WGS) entry which is preliminary data.</text>
</comment>
<gene>
    <name evidence="2" type="ORF">GCM10010226_35400</name>
</gene>
<feature type="compositionally biased region" description="Low complexity" evidence="1">
    <location>
        <begin position="237"/>
        <end position="248"/>
    </location>
</feature>
<accession>A0A918HFV9</accession>
<dbReference type="EMBL" id="BMSA01000009">
    <property type="protein sequence ID" value="GGT55266.1"/>
    <property type="molecule type" value="Genomic_DNA"/>
</dbReference>
<feature type="compositionally biased region" description="Basic residues" evidence="1">
    <location>
        <begin position="525"/>
        <end position="534"/>
    </location>
</feature>
<keyword evidence="3" id="KW-1185">Reference proteome</keyword>
<evidence type="ECO:0008006" key="4">
    <source>
        <dbReference type="Google" id="ProtNLM"/>
    </source>
</evidence>
<protein>
    <recommendedName>
        <fullName evidence="4">Competence protein CoiA-like protein</fullName>
    </recommendedName>
</protein>
<evidence type="ECO:0000256" key="1">
    <source>
        <dbReference type="SAM" id="MobiDB-lite"/>
    </source>
</evidence>
<feature type="region of interest" description="Disordered" evidence="1">
    <location>
        <begin position="227"/>
        <end position="253"/>
    </location>
</feature>
<feature type="region of interest" description="Disordered" evidence="1">
    <location>
        <begin position="455"/>
        <end position="545"/>
    </location>
</feature>
<dbReference type="AlphaFoldDB" id="A0A918HFV9"/>
<dbReference type="RefSeq" id="WP_229870318.1">
    <property type="nucleotide sequence ID" value="NZ_BMSA01000009.1"/>
</dbReference>
<evidence type="ECO:0000313" key="3">
    <source>
        <dbReference type="Proteomes" id="UP000646776"/>
    </source>
</evidence>
<evidence type="ECO:0000313" key="2">
    <source>
        <dbReference type="EMBL" id="GGT55266.1"/>
    </source>
</evidence>